<dbReference type="CDD" id="cd17569">
    <property type="entry name" value="REC_HupR-like"/>
    <property type="match status" value="1"/>
</dbReference>
<evidence type="ECO:0000259" key="1">
    <source>
        <dbReference type="PROSITE" id="PS50110"/>
    </source>
</evidence>
<organism evidence="3">
    <name type="scientific">marine sediment metagenome</name>
    <dbReference type="NCBI Taxonomy" id="412755"/>
    <lineage>
        <taxon>unclassified sequences</taxon>
        <taxon>metagenomes</taxon>
        <taxon>ecological metagenomes</taxon>
    </lineage>
</organism>
<dbReference type="InterPro" id="IPR011006">
    <property type="entry name" value="CheY-like_superfamily"/>
</dbReference>
<dbReference type="Pfam" id="PF00072">
    <property type="entry name" value="Response_reg"/>
    <property type="match status" value="1"/>
</dbReference>
<evidence type="ECO:0000259" key="2">
    <source>
        <dbReference type="PROSITE" id="PS51833"/>
    </source>
</evidence>
<dbReference type="Pfam" id="PF08668">
    <property type="entry name" value="HDOD"/>
    <property type="match status" value="1"/>
</dbReference>
<dbReference type="InterPro" id="IPR052340">
    <property type="entry name" value="RNase_Y/CdgJ"/>
</dbReference>
<feature type="domain" description="HDOD" evidence="2">
    <location>
        <begin position="139"/>
        <end position="214"/>
    </location>
</feature>
<dbReference type="PROSITE" id="PS51833">
    <property type="entry name" value="HDOD"/>
    <property type="match status" value="1"/>
</dbReference>
<dbReference type="GO" id="GO:0000160">
    <property type="term" value="P:phosphorelay signal transduction system"/>
    <property type="evidence" value="ECO:0007669"/>
    <property type="project" value="InterPro"/>
</dbReference>
<evidence type="ECO:0008006" key="4">
    <source>
        <dbReference type="Google" id="ProtNLM"/>
    </source>
</evidence>
<accession>A0A0F9AZA2</accession>
<evidence type="ECO:0000313" key="3">
    <source>
        <dbReference type="EMBL" id="KKL14959.1"/>
    </source>
</evidence>
<dbReference type="InterPro" id="IPR013976">
    <property type="entry name" value="HDOD"/>
</dbReference>
<dbReference type="PANTHER" id="PTHR33525">
    <property type="match status" value="1"/>
</dbReference>
<protein>
    <recommendedName>
        <fullName evidence="4">Response regulatory domain-containing protein</fullName>
    </recommendedName>
</protein>
<dbReference type="AlphaFoldDB" id="A0A0F9AZA2"/>
<dbReference type="SMART" id="SM00448">
    <property type="entry name" value="REC"/>
    <property type="match status" value="1"/>
</dbReference>
<comment type="caution">
    <text evidence="3">The sequence shown here is derived from an EMBL/GenBank/DDBJ whole genome shotgun (WGS) entry which is preliminary data.</text>
</comment>
<dbReference type="EMBL" id="LAZR01040249">
    <property type="protein sequence ID" value="KKL14959.1"/>
    <property type="molecule type" value="Genomic_DNA"/>
</dbReference>
<proteinExistence type="predicted"/>
<dbReference type="PANTHER" id="PTHR33525:SF3">
    <property type="entry name" value="RIBONUCLEASE Y"/>
    <property type="match status" value="1"/>
</dbReference>
<dbReference type="Gene3D" id="1.10.3210.10">
    <property type="entry name" value="Hypothetical protein af1432"/>
    <property type="match status" value="1"/>
</dbReference>
<feature type="non-terminal residue" evidence="3">
    <location>
        <position position="214"/>
    </location>
</feature>
<dbReference type="Gene3D" id="3.40.50.2300">
    <property type="match status" value="1"/>
</dbReference>
<reference evidence="3" key="1">
    <citation type="journal article" date="2015" name="Nature">
        <title>Complex archaea that bridge the gap between prokaryotes and eukaryotes.</title>
        <authorList>
            <person name="Spang A."/>
            <person name="Saw J.H."/>
            <person name="Jorgensen S.L."/>
            <person name="Zaremba-Niedzwiedzka K."/>
            <person name="Martijn J."/>
            <person name="Lind A.E."/>
            <person name="van Eijk R."/>
            <person name="Schleper C."/>
            <person name="Guy L."/>
            <person name="Ettema T.J."/>
        </authorList>
    </citation>
    <scope>NUCLEOTIDE SEQUENCE</scope>
</reference>
<gene>
    <name evidence="3" type="ORF">LCGC14_2510420</name>
</gene>
<name>A0A0F9AZA2_9ZZZZ</name>
<dbReference type="PROSITE" id="PS50110">
    <property type="entry name" value="RESPONSE_REGULATORY"/>
    <property type="match status" value="1"/>
</dbReference>
<dbReference type="SUPFAM" id="SSF109604">
    <property type="entry name" value="HD-domain/PDEase-like"/>
    <property type="match status" value="1"/>
</dbReference>
<dbReference type="SUPFAM" id="SSF52172">
    <property type="entry name" value="CheY-like"/>
    <property type="match status" value="1"/>
</dbReference>
<sequence>MRRILFVDDHTNVLQGYKRMLRPMRHEWEMEFAMSGEEALNFMSKSPFDVIVSDMRMPGMDGIELLGIIMECYPETVRIILSGHSDKEMILRSVKTTHQFLMKPCDAETIKNTIERACKLRDLLRNETLRKIVTGVQGLPSLPSLYGLIIKEMQSPNASLKRVGHIISQDVSMSAKILQLVNSAFFGLPQEVTNPQQAVVYLGIDTLKSLVLSV</sequence>
<feature type="domain" description="Response regulatory" evidence="1">
    <location>
        <begin position="3"/>
        <end position="118"/>
    </location>
</feature>
<dbReference type="InterPro" id="IPR001789">
    <property type="entry name" value="Sig_transdc_resp-reg_receiver"/>
</dbReference>